<feature type="compositionally biased region" description="Low complexity" evidence="2">
    <location>
        <begin position="78"/>
        <end position="111"/>
    </location>
</feature>
<dbReference type="EMBL" id="JAKWBI020000070">
    <property type="protein sequence ID" value="KAJ2903823.1"/>
    <property type="molecule type" value="Genomic_DNA"/>
</dbReference>
<feature type="coiled-coil region" evidence="1">
    <location>
        <begin position="360"/>
        <end position="419"/>
    </location>
</feature>
<evidence type="ECO:0000256" key="2">
    <source>
        <dbReference type="SAM" id="MobiDB-lite"/>
    </source>
</evidence>
<feature type="region of interest" description="Disordered" evidence="2">
    <location>
        <begin position="1"/>
        <end position="195"/>
    </location>
</feature>
<name>A0AAD5RUY6_9PEZI</name>
<dbReference type="Proteomes" id="UP001201980">
    <property type="component" value="Unassembled WGS sequence"/>
</dbReference>
<gene>
    <name evidence="3" type="ORF">MKZ38_009298</name>
</gene>
<evidence type="ECO:0000256" key="1">
    <source>
        <dbReference type="SAM" id="Coils"/>
    </source>
</evidence>
<feature type="coiled-coil region" evidence="1">
    <location>
        <begin position="198"/>
        <end position="313"/>
    </location>
</feature>
<organism evidence="3 4">
    <name type="scientific">Zalerion maritima</name>
    <dbReference type="NCBI Taxonomy" id="339359"/>
    <lineage>
        <taxon>Eukaryota</taxon>
        <taxon>Fungi</taxon>
        <taxon>Dikarya</taxon>
        <taxon>Ascomycota</taxon>
        <taxon>Pezizomycotina</taxon>
        <taxon>Sordariomycetes</taxon>
        <taxon>Lulworthiomycetidae</taxon>
        <taxon>Lulworthiales</taxon>
        <taxon>Lulworthiaceae</taxon>
        <taxon>Zalerion</taxon>
    </lineage>
</organism>
<feature type="compositionally biased region" description="Polar residues" evidence="2">
    <location>
        <begin position="112"/>
        <end position="133"/>
    </location>
</feature>
<protein>
    <recommendedName>
        <fullName evidence="5">SWI5-dependent HO expression protein 3</fullName>
    </recommendedName>
</protein>
<evidence type="ECO:0008006" key="5">
    <source>
        <dbReference type="Google" id="ProtNLM"/>
    </source>
</evidence>
<accession>A0AAD5RUY6</accession>
<comment type="caution">
    <text evidence="3">The sequence shown here is derived from an EMBL/GenBank/DDBJ whole genome shotgun (WGS) entry which is preliminary data.</text>
</comment>
<sequence>MNGQQQNGLFKLSPATQRSSRHTPSNSISGLKSGPPSSSLNPSIHGTPAGTPNGNRNAAGANSSGIGRMPSTIRPVRSFDASDSSCDSPSARNSDFSSSTNSAASHTSYASQSQRNGDSTPTVRLKPTPQQAAATPERPIPSAPSSTARGENSQGPEARRDNFSSPKNAAEAEENHDGQGHWDSSVGKAGLGKTGRVINKLVSDNEALKRDIKIEKLKAEEAKQAAKLLEDKMSRMEEEYHARSLDGQVTKTLLSRKERQVDMLKAQVEQEKQKAIRALAREKNWRDEMEQSQQDATRRVEDAENKAMMFEGRYSAISSHWRDQGDEVQRATSKLRKDMADIVEERRKDDEKIAVLRDLCDQQDSNIRELADQKEAITRQFEAYKVEQEQSLQDIKTKAQETEEEQARMLAEAKEVLDKLKWALNINKIGIGGSSGG</sequence>
<feature type="compositionally biased region" description="Polar residues" evidence="2">
    <location>
        <begin position="143"/>
        <end position="155"/>
    </location>
</feature>
<feature type="compositionally biased region" description="Low complexity" evidence="2">
    <location>
        <begin position="27"/>
        <end position="65"/>
    </location>
</feature>
<feature type="compositionally biased region" description="Polar residues" evidence="2">
    <location>
        <begin position="1"/>
        <end position="26"/>
    </location>
</feature>
<keyword evidence="1" id="KW-0175">Coiled coil</keyword>
<evidence type="ECO:0000313" key="3">
    <source>
        <dbReference type="EMBL" id="KAJ2903823.1"/>
    </source>
</evidence>
<proteinExistence type="predicted"/>
<reference evidence="3" key="1">
    <citation type="submission" date="2022-07" db="EMBL/GenBank/DDBJ databases">
        <title>Draft genome sequence of Zalerion maritima ATCC 34329, a (micro)plastics degrading marine fungus.</title>
        <authorList>
            <person name="Paco A."/>
            <person name="Goncalves M.F.M."/>
            <person name="Rocha-Santos T.A.P."/>
            <person name="Alves A."/>
        </authorList>
    </citation>
    <scope>NUCLEOTIDE SEQUENCE</scope>
    <source>
        <strain evidence="3">ATCC 34329</strain>
    </source>
</reference>
<keyword evidence="4" id="KW-1185">Reference proteome</keyword>
<evidence type="ECO:0000313" key="4">
    <source>
        <dbReference type="Proteomes" id="UP001201980"/>
    </source>
</evidence>
<dbReference type="AlphaFoldDB" id="A0AAD5RUY6"/>